<comment type="caution">
    <text evidence="1">The sequence shown here is derived from an EMBL/GenBank/DDBJ whole genome shotgun (WGS) entry which is preliminary data.</text>
</comment>
<evidence type="ECO:0000313" key="1">
    <source>
        <dbReference type="EMBL" id="OPF19758.1"/>
    </source>
</evidence>
<dbReference type="AlphaFoldDB" id="A0A1V4BYD9"/>
<accession>A0A1V4BYD9</accession>
<dbReference type="Pfam" id="PF14384">
    <property type="entry name" value="BrnA_antitoxin"/>
    <property type="match status" value="1"/>
</dbReference>
<reference evidence="1 2" key="1">
    <citation type="submission" date="2017-02" db="EMBL/GenBank/DDBJ databases">
        <title>Genome sequence of Microcystis aeruginosa KW.</title>
        <authorList>
            <person name="Oh H.-M."/>
            <person name="Ahn C.-Y."/>
            <person name="Jeong H."/>
            <person name="Srivastava A."/>
            <person name="Lee H.-G."/>
            <person name="Kang S.-R."/>
        </authorList>
    </citation>
    <scope>NUCLEOTIDE SEQUENCE [LARGE SCALE GENOMIC DNA]</scope>
    <source>
        <strain evidence="1 2">KW</strain>
    </source>
</reference>
<proteinExistence type="predicted"/>
<dbReference type="InterPro" id="IPR025528">
    <property type="entry name" value="BrnA_antitoxin"/>
</dbReference>
<dbReference type="Proteomes" id="UP000189835">
    <property type="component" value="Unassembled WGS sequence"/>
</dbReference>
<evidence type="ECO:0008006" key="3">
    <source>
        <dbReference type="Google" id="ProtNLM"/>
    </source>
</evidence>
<protein>
    <recommendedName>
        <fullName evidence="3">BrnA antitoxin family protein</fullName>
    </recommendedName>
</protein>
<organism evidence="1 2">
    <name type="scientific">Microcystis aeruginosa KW</name>
    <dbReference type="NCBI Taxonomy" id="1960155"/>
    <lineage>
        <taxon>Bacteria</taxon>
        <taxon>Bacillati</taxon>
        <taxon>Cyanobacteriota</taxon>
        <taxon>Cyanophyceae</taxon>
        <taxon>Oscillatoriophycideae</taxon>
        <taxon>Chroococcales</taxon>
        <taxon>Microcystaceae</taxon>
        <taxon>Microcystis</taxon>
    </lineage>
</organism>
<name>A0A1V4BYD9_MICAE</name>
<evidence type="ECO:0000313" key="2">
    <source>
        <dbReference type="Proteomes" id="UP000189835"/>
    </source>
</evidence>
<dbReference type="EMBL" id="MVGR01000002">
    <property type="protein sequence ID" value="OPF19758.1"/>
    <property type="molecule type" value="Genomic_DNA"/>
</dbReference>
<dbReference type="RefSeq" id="WP_079205720.1">
    <property type="nucleotide sequence ID" value="NZ_MVGR01000002.1"/>
</dbReference>
<sequence>MKKRHSNPVPPEIQAEIDALAALPEDQINTDDIPEVPDWSGAKRGLFYRPIKQQITLRLDADLIDWFKNHHPPGEGYQTSINRALREYVAQREG</sequence>
<gene>
    <name evidence="1" type="ORF">B1L04_02950</name>
</gene>